<reference evidence="2 3" key="1">
    <citation type="journal article" date="2015" name="Stand. Genomic Sci.">
        <title>Genomic Encyclopedia of Bacterial and Archaeal Type Strains, Phase III: the genomes of soil and plant-associated and newly described type strains.</title>
        <authorList>
            <person name="Whitman W.B."/>
            <person name="Woyke T."/>
            <person name="Klenk H.P."/>
            <person name="Zhou Y."/>
            <person name="Lilburn T.G."/>
            <person name="Beck B.J."/>
            <person name="De Vos P."/>
            <person name="Vandamme P."/>
            <person name="Eisen J.A."/>
            <person name="Garrity G."/>
            <person name="Hugenholtz P."/>
            <person name="Kyrpides N.C."/>
        </authorList>
    </citation>
    <scope>NUCLEOTIDE SEQUENCE [LARGE SCALE GENOMIC DNA]</scope>
    <source>
        <strain evidence="2 3">CGMCC 1.10948</strain>
    </source>
</reference>
<keyword evidence="3" id="KW-1185">Reference proteome</keyword>
<dbReference type="EMBL" id="VLLA01000044">
    <property type="protein sequence ID" value="TWI58293.1"/>
    <property type="molecule type" value="Genomic_DNA"/>
</dbReference>
<accession>A0A562QNQ0</accession>
<protein>
    <submittedName>
        <fullName evidence="2">Uncharacterized protein</fullName>
    </submittedName>
</protein>
<feature type="compositionally biased region" description="Basic and acidic residues" evidence="1">
    <location>
        <begin position="61"/>
        <end position="78"/>
    </location>
</feature>
<dbReference type="Proteomes" id="UP000316291">
    <property type="component" value="Unassembled WGS sequence"/>
</dbReference>
<feature type="region of interest" description="Disordered" evidence="1">
    <location>
        <begin position="54"/>
        <end position="78"/>
    </location>
</feature>
<dbReference type="RefSeq" id="WP_145832187.1">
    <property type="nucleotide sequence ID" value="NZ_VLLA01000044.1"/>
</dbReference>
<evidence type="ECO:0000313" key="3">
    <source>
        <dbReference type="Proteomes" id="UP000316291"/>
    </source>
</evidence>
<sequence length="99" mass="11415">MWREANYDALWEEAIEKISVEFAKKIAEFHKIDFGEDEKGLWFDASLEIIVPPTPPSNEKIAAESKAKRAEQSAHEWPEIVKRYKEKMKSAKGPDAPKK</sequence>
<gene>
    <name evidence="2" type="ORF">IQ16_08199</name>
</gene>
<name>A0A562QNQ0_9BRAD</name>
<comment type="caution">
    <text evidence="2">The sequence shown here is derived from an EMBL/GenBank/DDBJ whole genome shotgun (WGS) entry which is preliminary data.</text>
</comment>
<dbReference type="AlphaFoldDB" id="A0A562QNQ0"/>
<proteinExistence type="predicted"/>
<evidence type="ECO:0000256" key="1">
    <source>
        <dbReference type="SAM" id="MobiDB-lite"/>
    </source>
</evidence>
<evidence type="ECO:0000313" key="2">
    <source>
        <dbReference type="EMBL" id="TWI58293.1"/>
    </source>
</evidence>
<organism evidence="2 3">
    <name type="scientific">Bradyrhizobium huanghuaihaiense</name>
    <dbReference type="NCBI Taxonomy" id="990078"/>
    <lineage>
        <taxon>Bacteria</taxon>
        <taxon>Pseudomonadati</taxon>
        <taxon>Pseudomonadota</taxon>
        <taxon>Alphaproteobacteria</taxon>
        <taxon>Hyphomicrobiales</taxon>
        <taxon>Nitrobacteraceae</taxon>
        <taxon>Bradyrhizobium</taxon>
    </lineage>
</organism>